<protein>
    <submittedName>
        <fullName evidence="2">Uncharacterized protein</fullName>
    </submittedName>
</protein>
<dbReference type="AlphaFoldDB" id="A0AA37HGJ5"/>
<comment type="caution">
    <text evidence="2">The sequence shown here is derived from an EMBL/GenBank/DDBJ whole genome shotgun (WGS) entry which is preliminary data.</text>
</comment>
<proteinExistence type="predicted"/>
<dbReference type="EMBL" id="BPQJ01000035">
    <property type="protein sequence ID" value="GJD65164.1"/>
    <property type="molecule type" value="Genomic_DNA"/>
</dbReference>
<evidence type="ECO:0000256" key="1">
    <source>
        <dbReference type="SAM" id="MobiDB-lite"/>
    </source>
</evidence>
<evidence type="ECO:0000313" key="3">
    <source>
        <dbReference type="Proteomes" id="UP001055286"/>
    </source>
</evidence>
<reference evidence="2" key="1">
    <citation type="journal article" date="2016" name="Front. Microbiol.">
        <title>Genome Sequence of the Piezophilic, Mesophilic Sulfate-Reducing Bacterium Desulfovibrio indicus J2T.</title>
        <authorList>
            <person name="Cao J."/>
            <person name="Maignien L."/>
            <person name="Shao Z."/>
            <person name="Alain K."/>
            <person name="Jebbar M."/>
        </authorList>
    </citation>
    <scope>NUCLEOTIDE SEQUENCE</scope>
    <source>
        <strain evidence="2">JCM 32048</strain>
    </source>
</reference>
<keyword evidence="3" id="KW-1185">Reference proteome</keyword>
<sequence length="198" mass="21635">MSNVPTDVATPEVMWTAARIAERDGVTREAVLKIARDLVAQHGLAVARDGRGRIAALNVVEYDHLRGRFGDPSKAQAPKAALPPPATDPGDSYDEALRQKAWHEVEKRRLEVGDLRKTLLRRDRYEAAVAKSAADMARFIDQLPQEADAIGRALGLENVHALRIELKKAAVRMRAKIAASFQAMAAEAPATDEEVPAE</sequence>
<feature type="region of interest" description="Disordered" evidence="1">
    <location>
        <begin position="70"/>
        <end position="93"/>
    </location>
</feature>
<gene>
    <name evidence="2" type="ORF">MPEAHAMD_5351</name>
</gene>
<reference evidence="2" key="2">
    <citation type="submission" date="2021-08" db="EMBL/GenBank/DDBJ databases">
        <authorList>
            <person name="Tani A."/>
            <person name="Ola A."/>
            <person name="Ogura Y."/>
            <person name="Katsura K."/>
            <person name="Hayashi T."/>
        </authorList>
    </citation>
    <scope>NUCLEOTIDE SEQUENCE</scope>
    <source>
        <strain evidence="2">JCM 32048</strain>
    </source>
</reference>
<accession>A0AA37HGJ5</accession>
<organism evidence="2 3">
    <name type="scientific">Methylobacterium frigidaeris</name>
    <dbReference type="NCBI Taxonomy" id="2038277"/>
    <lineage>
        <taxon>Bacteria</taxon>
        <taxon>Pseudomonadati</taxon>
        <taxon>Pseudomonadota</taxon>
        <taxon>Alphaproteobacteria</taxon>
        <taxon>Hyphomicrobiales</taxon>
        <taxon>Methylobacteriaceae</taxon>
        <taxon>Methylobacterium</taxon>
    </lineage>
</organism>
<name>A0AA37HGJ5_9HYPH</name>
<dbReference type="Proteomes" id="UP001055286">
    <property type="component" value="Unassembled WGS sequence"/>
</dbReference>
<evidence type="ECO:0000313" key="2">
    <source>
        <dbReference type="EMBL" id="GJD65164.1"/>
    </source>
</evidence>